<dbReference type="Gene3D" id="3.10.50.30">
    <property type="entry name" value="Transcription elongation factor, GreA/GreB, C-terminal domain"/>
    <property type="match status" value="1"/>
</dbReference>
<dbReference type="GO" id="GO:0016301">
    <property type="term" value="F:kinase activity"/>
    <property type="evidence" value="ECO:0007669"/>
    <property type="project" value="UniProtKB-KW"/>
</dbReference>
<dbReference type="PIRSF" id="PIRSF006092">
    <property type="entry name" value="GreA_GreB"/>
    <property type="match status" value="1"/>
</dbReference>
<dbReference type="AlphaFoldDB" id="A0A841K9C8"/>
<evidence type="ECO:0000313" key="3">
    <source>
        <dbReference type="EMBL" id="MBB6169107.1"/>
    </source>
</evidence>
<proteinExistence type="predicted"/>
<dbReference type="GO" id="GO:0003677">
    <property type="term" value="F:DNA binding"/>
    <property type="evidence" value="ECO:0007669"/>
    <property type="project" value="InterPro"/>
</dbReference>
<evidence type="ECO:0000313" key="4">
    <source>
        <dbReference type="Proteomes" id="UP000588017"/>
    </source>
</evidence>
<dbReference type="GO" id="GO:0006354">
    <property type="term" value="P:DNA-templated transcription elongation"/>
    <property type="evidence" value="ECO:0007669"/>
    <property type="project" value="TreeGrafter"/>
</dbReference>
<sequence>MTIVSSRRTLRRPPITVSQEDFDRLYALAEAAADRQPEVAENLLGELERAKVVPASKLRSAVVGMGSRVTFEDEVTGKVQTVELVFPGEADIAAGRISILTPIGVALLGLSAGQSISWETRSGERRQLKVHAVEQPS</sequence>
<dbReference type="Proteomes" id="UP000588017">
    <property type="component" value="Unassembled WGS sequence"/>
</dbReference>
<dbReference type="InterPro" id="IPR036953">
    <property type="entry name" value="GreA/GreB_C_sf"/>
</dbReference>
<evidence type="ECO:0000259" key="1">
    <source>
        <dbReference type="Pfam" id="PF01272"/>
    </source>
</evidence>
<keyword evidence="3" id="KW-0418">Kinase</keyword>
<keyword evidence="3" id="KW-0808">Transferase</keyword>
<feature type="domain" description="Regulator of nucleoside diphosphate kinase N-terminal" evidence="2">
    <location>
        <begin position="13"/>
        <end position="53"/>
    </location>
</feature>
<organism evidence="3 4">
    <name type="scientific">Chelatococcus composti</name>
    <dbReference type="NCBI Taxonomy" id="1743235"/>
    <lineage>
        <taxon>Bacteria</taxon>
        <taxon>Pseudomonadati</taxon>
        <taxon>Pseudomonadota</taxon>
        <taxon>Alphaproteobacteria</taxon>
        <taxon>Hyphomicrobiales</taxon>
        <taxon>Chelatococcaceae</taxon>
        <taxon>Chelatococcus</taxon>
    </lineage>
</organism>
<feature type="domain" description="Transcription elongation factor GreA/GreB C-terminal" evidence="1">
    <location>
        <begin position="61"/>
        <end position="134"/>
    </location>
</feature>
<keyword evidence="4" id="KW-1185">Reference proteome</keyword>
<dbReference type="GO" id="GO:0070063">
    <property type="term" value="F:RNA polymerase binding"/>
    <property type="evidence" value="ECO:0007669"/>
    <property type="project" value="InterPro"/>
</dbReference>
<dbReference type="RefSeq" id="WP_183335432.1">
    <property type="nucleotide sequence ID" value="NZ_BMHX01000006.1"/>
</dbReference>
<name>A0A841K9C8_9HYPH</name>
<dbReference type="NCBIfam" id="NF004396">
    <property type="entry name" value="PRK05753.1"/>
    <property type="match status" value="1"/>
</dbReference>
<dbReference type="Gene3D" id="1.10.286.20">
    <property type="match status" value="1"/>
</dbReference>
<dbReference type="InterPro" id="IPR029462">
    <property type="entry name" value="Rnk_N"/>
</dbReference>
<dbReference type="InterPro" id="IPR001437">
    <property type="entry name" value="Tscrpt_elong_fac_GreA/B_C"/>
</dbReference>
<dbReference type="EMBL" id="JACHEH010000006">
    <property type="protein sequence ID" value="MBB6169107.1"/>
    <property type="molecule type" value="Genomic_DNA"/>
</dbReference>
<accession>A0A841K9C8</accession>
<dbReference type="PANTHER" id="PTHR30437">
    <property type="entry name" value="TRANSCRIPTION ELONGATION FACTOR GREA"/>
    <property type="match status" value="1"/>
</dbReference>
<dbReference type="PANTHER" id="PTHR30437:SF5">
    <property type="entry name" value="REGULATOR OF NUCLEOSIDE DIPHOSPHATE KINASE"/>
    <property type="match status" value="1"/>
</dbReference>
<evidence type="ECO:0000259" key="2">
    <source>
        <dbReference type="Pfam" id="PF14760"/>
    </source>
</evidence>
<dbReference type="Pfam" id="PF14760">
    <property type="entry name" value="Rnk_N"/>
    <property type="match status" value="1"/>
</dbReference>
<reference evidence="3 4" key="1">
    <citation type="submission" date="2020-08" db="EMBL/GenBank/DDBJ databases">
        <title>Genomic Encyclopedia of Type Strains, Phase IV (KMG-IV): sequencing the most valuable type-strain genomes for metagenomic binning, comparative biology and taxonomic classification.</title>
        <authorList>
            <person name="Goeker M."/>
        </authorList>
    </citation>
    <scope>NUCLEOTIDE SEQUENCE [LARGE SCALE GENOMIC DNA]</scope>
    <source>
        <strain evidence="3 4">DSM 101465</strain>
    </source>
</reference>
<dbReference type="Pfam" id="PF01272">
    <property type="entry name" value="GreA_GreB"/>
    <property type="match status" value="1"/>
</dbReference>
<dbReference type="GO" id="GO:0032784">
    <property type="term" value="P:regulation of DNA-templated transcription elongation"/>
    <property type="evidence" value="ECO:0007669"/>
    <property type="project" value="InterPro"/>
</dbReference>
<dbReference type="InterPro" id="IPR023459">
    <property type="entry name" value="Tscrpt_elong_fac_GreA/B_fam"/>
</dbReference>
<dbReference type="SUPFAM" id="SSF54534">
    <property type="entry name" value="FKBP-like"/>
    <property type="match status" value="1"/>
</dbReference>
<comment type="caution">
    <text evidence="3">The sequence shown here is derived from an EMBL/GenBank/DDBJ whole genome shotgun (WGS) entry which is preliminary data.</text>
</comment>
<protein>
    <submittedName>
        <fullName evidence="3">Regulator of nucleoside diphosphate kinase</fullName>
    </submittedName>
</protein>
<gene>
    <name evidence="3" type="ORF">HNQ73_002744</name>
</gene>